<gene>
    <name evidence="1" type="ORF">K469DRAFT_693488</name>
</gene>
<evidence type="ECO:0000313" key="2">
    <source>
        <dbReference type="Proteomes" id="UP000800200"/>
    </source>
</evidence>
<evidence type="ECO:0000313" key="1">
    <source>
        <dbReference type="EMBL" id="KAF2180006.1"/>
    </source>
</evidence>
<keyword evidence="2" id="KW-1185">Reference proteome</keyword>
<sequence length="141" mass="16267">MTDHNSATKAKGSEEMVDVFRHVLTLNQKRSLVEKYKSNMRLGVAELQSLVLIRDEWIKKFVKSEAELKTKGLLTEKDYLDLKEDLPRLNWCVEYWAKRGLKDRTVPESVKGAEKDVEARRIPPPPMEVILLVHTIAKLVP</sequence>
<protein>
    <submittedName>
        <fullName evidence="1">Uncharacterized protein</fullName>
    </submittedName>
</protein>
<proteinExistence type="predicted"/>
<dbReference type="EMBL" id="ML994660">
    <property type="protein sequence ID" value="KAF2180006.1"/>
    <property type="molecule type" value="Genomic_DNA"/>
</dbReference>
<organism evidence="1 2">
    <name type="scientific">Zopfia rhizophila CBS 207.26</name>
    <dbReference type="NCBI Taxonomy" id="1314779"/>
    <lineage>
        <taxon>Eukaryota</taxon>
        <taxon>Fungi</taxon>
        <taxon>Dikarya</taxon>
        <taxon>Ascomycota</taxon>
        <taxon>Pezizomycotina</taxon>
        <taxon>Dothideomycetes</taxon>
        <taxon>Dothideomycetes incertae sedis</taxon>
        <taxon>Zopfiaceae</taxon>
        <taxon>Zopfia</taxon>
    </lineage>
</organism>
<accession>A0A6A6DQT8</accession>
<name>A0A6A6DQT8_9PEZI</name>
<dbReference type="Proteomes" id="UP000800200">
    <property type="component" value="Unassembled WGS sequence"/>
</dbReference>
<dbReference type="AlphaFoldDB" id="A0A6A6DQT8"/>
<reference evidence="1" key="1">
    <citation type="journal article" date="2020" name="Stud. Mycol.">
        <title>101 Dothideomycetes genomes: a test case for predicting lifestyles and emergence of pathogens.</title>
        <authorList>
            <person name="Haridas S."/>
            <person name="Albert R."/>
            <person name="Binder M."/>
            <person name="Bloem J."/>
            <person name="Labutti K."/>
            <person name="Salamov A."/>
            <person name="Andreopoulos B."/>
            <person name="Baker S."/>
            <person name="Barry K."/>
            <person name="Bills G."/>
            <person name="Bluhm B."/>
            <person name="Cannon C."/>
            <person name="Castanera R."/>
            <person name="Culley D."/>
            <person name="Daum C."/>
            <person name="Ezra D."/>
            <person name="Gonzalez J."/>
            <person name="Henrissat B."/>
            <person name="Kuo A."/>
            <person name="Liang C."/>
            <person name="Lipzen A."/>
            <person name="Lutzoni F."/>
            <person name="Magnuson J."/>
            <person name="Mondo S."/>
            <person name="Nolan M."/>
            <person name="Ohm R."/>
            <person name="Pangilinan J."/>
            <person name="Park H.-J."/>
            <person name="Ramirez L."/>
            <person name="Alfaro M."/>
            <person name="Sun H."/>
            <person name="Tritt A."/>
            <person name="Yoshinaga Y."/>
            <person name="Zwiers L.-H."/>
            <person name="Turgeon B."/>
            <person name="Goodwin S."/>
            <person name="Spatafora J."/>
            <person name="Crous P."/>
            <person name="Grigoriev I."/>
        </authorList>
    </citation>
    <scope>NUCLEOTIDE SEQUENCE</scope>
    <source>
        <strain evidence="1">CBS 207.26</strain>
    </source>
</reference>